<feature type="transmembrane region" description="Helical" evidence="6">
    <location>
        <begin position="164"/>
        <end position="185"/>
    </location>
</feature>
<evidence type="ECO:0000256" key="6">
    <source>
        <dbReference type="RuleBase" id="RU366058"/>
    </source>
</evidence>
<evidence type="ECO:0000256" key="5">
    <source>
        <dbReference type="ARBA" id="ARBA00023136"/>
    </source>
</evidence>
<keyword evidence="3 6" id="KW-0812">Transmembrane</keyword>
<protein>
    <recommendedName>
        <fullName evidence="6">TVP38/TMEM64 family membrane protein</fullName>
    </recommendedName>
</protein>
<name>A0ABV6KU88_9BACI</name>
<dbReference type="InterPro" id="IPR032816">
    <property type="entry name" value="VTT_dom"/>
</dbReference>
<evidence type="ECO:0000313" key="8">
    <source>
        <dbReference type="EMBL" id="MFC0476868.1"/>
    </source>
</evidence>
<keyword evidence="2 6" id="KW-1003">Cell membrane</keyword>
<reference evidence="8 9" key="1">
    <citation type="submission" date="2024-09" db="EMBL/GenBank/DDBJ databases">
        <authorList>
            <person name="Sun Q."/>
            <person name="Mori K."/>
        </authorList>
    </citation>
    <scope>NUCLEOTIDE SEQUENCE [LARGE SCALE GENOMIC DNA]</scope>
    <source>
        <strain evidence="8 9">CGMCC 1.9126</strain>
    </source>
</reference>
<evidence type="ECO:0000256" key="3">
    <source>
        <dbReference type="ARBA" id="ARBA00022692"/>
    </source>
</evidence>
<evidence type="ECO:0000313" key="9">
    <source>
        <dbReference type="Proteomes" id="UP001589738"/>
    </source>
</evidence>
<comment type="subcellular location">
    <subcellularLocation>
        <location evidence="1 6">Cell membrane</location>
        <topology evidence="1 6">Multi-pass membrane protein</topology>
    </subcellularLocation>
</comment>
<sequence length="228" mass="26187">MKNRSINGLFLSWRNVVFVLIILAIFIFLKNTALFEAIVEGDLQKIKTFVGNNRISILLFSTFFMLIQNTFTLIPLLVVITINITFFGFLLGFLWSWLTSIFAAIIIFFLVRYLFQSWLLSKVDEKLVEKVENKGFLYVFEARIFPFVPTSLVNILAGVSSIKFSSFFFGTLFGNFIYFFVLALIPAGFLSSSINEYIIGGVVLLVLIFYYIYSKIRATKKTPSKIEE</sequence>
<evidence type="ECO:0000256" key="4">
    <source>
        <dbReference type="ARBA" id="ARBA00022989"/>
    </source>
</evidence>
<dbReference type="EMBL" id="JBHLUU010000113">
    <property type="protein sequence ID" value="MFC0476868.1"/>
    <property type="molecule type" value="Genomic_DNA"/>
</dbReference>
<evidence type="ECO:0000256" key="1">
    <source>
        <dbReference type="ARBA" id="ARBA00004651"/>
    </source>
</evidence>
<dbReference type="PANTHER" id="PTHR12677">
    <property type="entry name" value="GOLGI APPARATUS MEMBRANE PROTEIN TVP38-RELATED"/>
    <property type="match status" value="1"/>
</dbReference>
<dbReference type="Pfam" id="PF09335">
    <property type="entry name" value="VTT_dom"/>
    <property type="match status" value="1"/>
</dbReference>
<evidence type="ECO:0000256" key="2">
    <source>
        <dbReference type="ARBA" id="ARBA00022475"/>
    </source>
</evidence>
<feature type="transmembrane region" description="Helical" evidence="6">
    <location>
        <begin position="135"/>
        <end position="157"/>
    </location>
</feature>
<dbReference type="Proteomes" id="UP001589738">
    <property type="component" value="Unassembled WGS sequence"/>
</dbReference>
<evidence type="ECO:0000259" key="7">
    <source>
        <dbReference type="Pfam" id="PF09335"/>
    </source>
</evidence>
<proteinExistence type="inferred from homology"/>
<keyword evidence="5 6" id="KW-0472">Membrane</keyword>
<keyword evidence="4 6" id="KW-1133">Transmembrane helix</keyword>
<dbReference type="PANTHER" id="PTHR12677:SF55">
    <property type="entry name" value="UNDECAPRENYL PHOSPHATE TRANSPORTER SAOUHSC_00901-RELATED"/>
    <property type="match status" value="1"/>
</dbReference>
<comment type="similarity">
    <text evidence="6">Belongs to the TVP38/TMEM64 family.</text>
</comment>
<gene>
    <name evidence="8" type="ORF">ACFFHF_16825</name>
</gene>
<accession>A0ABV6KU88</accession>
<dbReference type="RefSeq" id="WP_377058648.1">
    <property type="nucleotide sequence ID" value="NZ_JBHLUU010000113.1"/>
</dbReference>
<feature type="domain" description="VTT" evidence="7">
    <location>
        <begin position="74"/>
        <end position="185"/>
    </location>
</feature>
<feature type="transmembrane region" description="Helical" evidence="6">
    <location>
        <begin position="12"/>
        <end position="35"/>
    </location>
</feature>
<feature type="transmembrane region" description="Helical" evidence="6">
    <location>
        <begin position="197"/>
        <end position="213"/>
    </location>
</feature>
<keyword evidence="9" id="KW-1185">Reference proteome</keyword>
<organism evidence="8 9">
    <name type="scientific">Robertmurraya beringensis</name>
    <dbReference type="NCBI Taxonomy" id="641660"/>
    <lineage>
        <taxon>Bacteria</taxon>
        <taxon>Bacillati</taxon>
        <taxon>Bacillota</taxon>
        <taxon>Bacilli</taxon>
        <taxon>Bacillales</taxon>
        <taxon>Bacillaceae</taxon>
        <taxon>Robertmurraya</taxon>
    </lineage>
</organism>
<feature type="transmembrane region" description="Helical" evidence="6">
    <location>
        <begin position="55"/>
        <end position="79"/>
    </location>
</feature>
<dbReference type="InterPro" id="IPR015414">
    <property type="entry name" value="TMEM64"/>
</dbReference>
<feature type="transmembrane region" description="Helical" evidence="6">
    <location>
        <begin position="86"/>
        <end position="115"/>
    </location>
</feature>
<comment type="caution">
    <text evidence="8">The sequence shown here is derived from an EMBL/GenBank/DDBJ whole genome shotgun (WGS) entry which is preliminary data.</text>
</comment>